<dbReference type="Proteomes" id="UP001055879">
    <property type="component" value="Linkage Group LG01"/>
</dbReference>
<reference evidence="1 2" key="2">
    <citation type="journal article" date="2022" name="Mol. Ecol. Resour.">
        <title>The genomes of chicory, endive, great burdock and yacon provide insights into Asteraceae paleo-polyploidization history and plant inulin production.</title>
        <authorList>
            <person name="Fan W."/>
            <person name="Wang S."/>
            <person name="Wang H."/>
            <person name="Wang A."/>
            <person name="Jiang F."/>
            <person name="Liu H."/>
            <person name="Zhao H."/>
            <person name="Xu D."/>
            <person name="Zhang Y."/>
        </authorList>
    </citation>
    <scope>NUCLEOTIDE SEQUENCE [LARGE SCALE GENOMIC DNA]</scope>
    <source>
        <strain evidence="2">cv. Niubang</strain>
    </source>
</reference>
<proteinExistence type="predicted"/>
<evidence type="ECO:0000313" key="2">
    <source>
        <dbReference type="Proteomes" id="UP001055879"/>
    </source>
</evidence>
<reference evidence="2" key="1">
    <citation type="journal article" date="2022" name="Mol. Ecol. Resour.">
        <title>The genomes of chicory, endive, great burdock and yacon provide insights into Asteraceae palaeo-polyploidization history and plant inulin production.</title>
        <authorList>
            <person name="Fan W."/>
            <person name="Wang S."/>
            <person name="Wang H."/>
            <person name="Wang A."/>
            <person name="Jiang F."/>
            <person name="Liu H."/>
            <person name="Zhao H."/>
            <person name="Xu D."/>
            <person name="Zhang Y."/>
        </authorList>
    </citation>
    <scope>NUCLEOTIDE SEQUENCE [LARGE SCALE GENOMIC DNA]</scope>
    <source>
        <strain evidence="2">cv. Niubang</strain>
    </source>
</reference>
<gene>
    <name evidence="1" type="ORF">L6452_00495</name>
</gene>
<accession>A0ACB9FEN4</accession>
<organism evidence="1 2">
    <name type="scientific">Arctium lappa</name>
    <name type="common">Greater burdock</name>
    <name type="synonym">Lappa major</name>
    <dbReference type="NCBI Taxonomy" id="4217"/>
    <lineage>
        <taxon>Eukaryota</taxon>
        <taxon>Viridiplantae</taxon>
        <taxon>Streptophyta</taxon>
        <taxon>Embryophyta</taxon>
        <taxon>Tracheophyta</taxon>
        <taxon>Spermatophyta</taxon>
        <taxon>Magnoliopsida</taxon>
        <taxon>eudicotyledons</taxon>
        <taxon>Gunneridae</taxon>
        <taxon>Pentapetalae</taxon>
        <taxon>asterids</taxon>
        <taxon>campanulids</taxon>
        <taxon>Asterales</taxon>
        <taxon>Asteraceae</taxon>
        <taxon>Carduoideae</taxon>
        <taxon>Cardueae</taxon>
        <taxon>Arctiinae</taxon>
        <taxon>Arctium</taxon>
    </lineage>
</organism>
<comment type="caution">
    <text evidence="1">The sequence shown here is derived from an EMBL/GenBank/DDBJ whole genome shotgun (WGS) entry which is preliminary data.</text>
</comment>
<keyword evidence="2" id="KW-1185">Reference proteome</keyword>
<name>A0ACB9FEN4_ARCLA</name>
<evidence type="ECO:0000313" key="1">
    <source>
        <dbReference type="EMBL" id="KAI3769393.1"/>
    </source>
</evidence>
<dbReference type="EMBL" id="CM042047">
    <property type="protein sequence ID" value="KAI3769393.1"/>
    <property type="molecule type" value="Genomic_DNA"/>
</dbReference>
<sequence>MQTVFAIVKSRVLQLCHLPTMLQTGVEIQTNQIHISSLAAMAAWKLSASVFFLLLSFLSVGTLRLVHAQKTWCVAKPSSSQATLLENINFSCSQVDCAILQKGGACYTPDNVINHASIAMNLYYQSKGRNTWNCQFKNSGLITISDPSYGGCPYM</sequence>
<protein>
    <submittedName>
        <fullName evidence="1">Uncharacterized protein</fullName>
    </submittedName>
</protein>